<dbReference type="EMBL" id="RHFK02000009">
    <property type="protein sequence ID" value="TWW70665.1"/>
    <property type="molecule type" value="Genomic_DNA"/>
</dbReference>
<evidence type="ECO:0000256" key="1">
    <source>
        <dbReference type="SAM" id="MobiDB-lite"/>
    </source>
</evidence>
<evidence type="ECO:0000313" key="3">
    <source>
        <dbReference type="Proteomes" id="UP000324091"/>
    </source>
</evidence>
<dbReference type="AlphaFoldDB" id="A0A5C6NUH8"/>
<reference evidence="2 3" key="1">
    <citation type="submission" date="2019-04" db="EMBL/GenBank/DDBJ databases">
        <title>Chromosome genome assembly for Takifugu flavidus.</title>
        <authorList>
            <person name="Xiao S."/>
        </authorList>
    </citation>
    <scope>NUCLEOTIDE SEQUENCE [LARGE SCALE GENOMIC DNA]</scope>
    <source>
        <strain evidence="2">HTHZ2018</strain>
        <tissue evidence="2">Muscle</tissue>
    </source>
</reference>
<dbReference type="Proteomes" id="UP000324091">
    <property type="component" value="Chromosome 17"/>
</dbReference>
<feature type="compositionally biased region" description="Polar residues" evidence="1">
    <location>
        <begin position="45"/>
        <end position="61"/>
    </location>
</feature>
<sequence>MAEGGDSGDKPKATVWSQRTPQAEFPQKVSRGEFPGPVLEPRPSKNIQPMLNRSAEKSSTTKADDQPAHLPAQQVGSKLTYAQVLRMPPLGLAHALMIGGGVSPSSVLVLAGEGARRDFPLSPRGWIQLQKMGCSCSTSSDEWSDSDSDSSLSELPPYIRRSTKTVELRAHNNPACMFG</sequence>
<comment type="caution">
    <text evidence="2">The sequence shown here is derived from an EMBL/GenBank/DDBJ whole genome shotgun (WGS) entry which is preliminary data.</text>
</comment>
<organism evidence="2 3">
    <name type="scientific">Takifugu flavidus</name>
    <name type="common">sansaifugu</name>
    <dbReference type="NCBI Taxonomy" id="433684"/>
    <lineage>
        <taxon>Eukaryota</taxon>
        <taxon>Metazoa</taxon>
        <taxon>Chordata</taxon>
        <taxon>Craniata</taxon>
        <taxon>Vertebrata</taxon>
        <taxon>Euteleostomi</taxon>
        <taxon>Actinopterygii</taxon>
        <taxon>Neopterygii</taxon>
        <taxon>Teleostei</taxon>
        <taxon>Neoteleostei</taxon>
        <taxon>Acanthomorphata</taxon>
        <taxon>Eupercaria</taxon>
        <taxon>Tetraodontiformes</taxon>
        <taxon>Tetradontoidea</taxon>
        <taxon>Tetraodontidae</taxon>
        <taxon>Takifugu</taxon>
    </lineage>
</organism>
<accession>A0A5C6NUH8</accession>
<protein>
    <submittedName>
        <fullName evidence="2">Uncharacterized protein</fullName>
    </submittedName>
</protein>
<feature type="region of interest" description="Disordered" evidence="1">
    <location>
        <begin position="138"/>
        <end position="157"/>
    </location>
</feature>
<evidence type="ECO:0000313" key="2">
    <source>
        <dbReference type="EMBL" id="TWW70665.1"/>
    </source>
</evidence>
<gene>
    <name evidence="2" type="ORF">D4764_17G0001480</name>
</gene>
<keyword evidence="3" id="KW-1185">Reference proteome</keyword>
<proteinExistence type="predicted"/>
<feature type="region of interest" description="Disordered" evidence="1">
    <location>
        <begin position="1"/>
        <end position="71"/>
    </location>
</feature>
<name>A0A5C6NUH8_9TELE</name>